<feature type="domain" description="Adenosine deaminase" evidence="7">
    <location>
        <begin position="14"/>
        <end position="331"/>
    </location>
</feature>
<evidence type="ECO:0000313" key="9">
    <source>
        <dbReference type="Proteomes" id="UP001198200"/>
    </source>
</evidence>
<dbReference type="SUPFAM" id="SSF51556">
    <property type="entry name" value="Metallo-dependent hydrolases"/>
    <property type="match status" value="1"/>
</dbReference>
<evidence type="ECO:0000256" key="6">
    <source>
        <dbReference type="ARBA" id="ARBA00022833"/>
    </source>
</evidence>
<keyword evidence="4" id="KW-0479">Metal-binding</keyword>
<keyword evidence="6" id="KW-0862">Zinc</keyword>
<comment type="cofactor">
    <cofactor evidence="1">
        <name>Zn(2+)</name>
        <dbReference type="ChEBI" id="CHEBI:29105"/>
    </cofactor>
</comment>
<dbReference type="EC" id="3.5.4.4" evidence="3"/>
<dbReference type="InterPro" id="IPR032466">
    <property type="entry name" value="Metal_Hydrolase"/>
</dbReference>
<accession>A0AAE3JBM7</accession>
<dbReference type="PANTHER" id="PTHR11409:SF43">
    <property type="entry name" value="ADENOSINE DEAMINASE"/>
    <property type="match status" value="1"/>
</dbReference>
<dbReference type="GO" id="GO:0005829">
    <property type="term" value="C:cytosol"/>
    <property type="evidence" value="ECO:0007669"/>
    <property type="project" value="TreeGrafter"/>
</dbReference>
<sequence>MSTKKITLPTHFIDLHLHLDGAITLDIAKALAKLQNQTLPSSSDAELSKLLSIPPDCEDLNEYLRRFDLPISLLQTKESISEAFYLVQEKLIAQNVIYAELRFAPQSFMQRGLSQRKVIEAALDGLSRSHLSSSIILCCMRGLEREKANLETVQLAKEYLTTHDGITALDLAGAEGLFATSDYRELFSLASKLDVPFTLHAGEAAGADSVRCAIEMGARRIGHGVRAFEDDALLSLLKGNQIPLELCPTSNRQTKVVSDMKTYPLSDFVKRELAVTLNTDNPAISSTTIANEFAYAQSLGITLAQEEKMLLTAVDAAFTDKATKDKLKQLLCKSNSIE</sequence>
<dbReference type="GO" id="GO:0006154">
    <property type="term" value="P:adenosine catabolic process"/>
    <property type="evidence" value="ECO:0007669"/>
    <property type="project" value="TreeGrafter"/>
</dbReference>
<dbReference type="GO" id="GO:0043103">
    <property type="term" value="P:hypoxanthine salvage"/>
    <property type="evidence" value="ECO:0007669"/>
    <property type="project" value="TreeGrafter"/>
</dbReference>
<reference evidence="8 9" key="1">
    <citation type="submission" date="2021-10" db="EMBL/GenBank/DDBJ databases">
        <title>Anaerobic single-cell dispensing facilitates the cultivation of human gut bacteria.</title>
        <authorList>
            <person name="Afrizal A."/>
        </authorList>
    </citation>
    <scope>NUCLEOTIDE SEQUENCE [LARGE SCALE GENOMIC DNA]</scope>
    <source>
        <strain evidence="8 9">CLA-AA-H224</strain>
    </source>
</reference>
<dbReference type="EMBL" id="JAJEQN010000008">
    <property type="protein sequence ID" value="MCC2220961.1"/>
    <property type="molecule type" value="Genomic_DNA"/>
</dbReference>
<protein>
    <recommendedName>
        <fullName evidence="3">adenosine deaminase</fullName>
        <ecNumber evidence="3">3.5.4.4</ecNumber>
    </recommendedName>
</protein>
<dbReference type="GO" id="GO:0046872">
    <property type="term" value="F:metal ion binding"/>
    <property type="evidence" value="ECO:0007669"/>
    <property type="project" value="UniProtKB-KW"/>
</dbReference>
<evidence type="ECO:0000256" key="3">
    <source>
        <dbReference type="ARBA" id="ARBA00012784"/>
    </source>
</evidence>
<dbReference type="InterPro" id="IPR001365">
    <property type="entry name" value="A_deaminase_dom"/>
</dbReference>
<keyword evidence="5 8" id="KW-0378">Hydrolase</keyword>
<dbReference type="GO" id="GO:0046103">
    <property type="term" value="P:inosine biosynthetic process"/>
    <property type="evidence" value="ECO:0007669"/>
    <property type="project" value="TreeGrafter"/>
</dbReference>
<dbReference type="RefSeq" id="WP_308731375.1">
    <property type="nucleotide sequence ID" value="NZ_JAJEQN010000008.1"/>
</dbReference>
<dbReference type="InterPro" id="IPR006330">
    <property type="entry name" value="Ado/ade_deaminase"/>
</dbReference>
<dbReference type="PANTHER" id="PTHR11409">
    <property type="entry name" value="ADENOSINE DEAMINASE"/>
    <property type="match status" value="1"/>
</dbReference>
<dbReference type="Gene3D" id="3.20.20.140">
    <property type="entry name" value="Metal-dependent hydrolases"/>
    <property type="match status" value="1"/>
</dbReference>
<dbReference type="Proteomes" id="UP001198200">
    <property type="component" value="Unassembled WGS sequence"/>
</dbReference>
<evidence type="ECO:0000256" key="4">
    <source>
        <dbReference type="ARBA" id="ARBA00022723"/>
    </source>
</evidence>
<comment type="similarity">
    <text evidence="2">Belongs to the metallo-dependent hydrolases superfamily. Adenosine and AMP deaminases family.</text>
</comment>
<evidence type="ECO:0000256" key="1">
    <source>
        <dbReference type="ARBA" id="ARBA00001947"/>
    </source>
</evidence>
<evidence type="ECO:0000313" key="8">
    <source>
        <dbReference type="EMBL" id="MCC2220961.1"/>
    </source>
</evidence>
<dbReference type="AlphaFoldDB" id="A0AAE3JBM7"/>
<proteinExistence type="inferred from homology"/>
<evidence type="ECO:0000256" key="5">
    <source>
        <dbReference type="ARBA" id="ARBA00022801"/>
    </source>
</evidence>
<evidence type="ECO:0000256" key="2">
    <source>
        <dbReference type="ARBA" id="ARBA00006676"/>
    </source>
</evidence>
<name>A0AAE3JBM7_9FIRM</name>
<organism evidence="8 9">
    <name type="scientific">Anthropogastromicrobium aceti</name>
    <dbReference type="NCBI Taxonomy" id="2981768"/>
    <lineage>
        <taxon>Bacteria</taxon>
        <taxon>Bacillati</taxon>
        <taxon>Bacillota</taxon>
        <taxon>Clostridia</taxon>
        <taxon>Lachnospirales</taxon>
        <taxon>Lachnospiraceae</taxon>
        <taxon>Anthropogastromicrobium</taxon>
    </lineage>
</organism>
<dbReference type="GO" id="GO:0004000">
    <property type="term" value="F:adenosine deaminase activity"/>
    <property type="evidence" value="ECO:0007669"/>
    <property type="project" value="TreeGrafter"/>
</dbReference>
<dbReference type="Pfam" id="PF00962">
    <property type="entry name" value="A_deaminase"/>
    <property type="match status" value="1"/>
</dbReference>
<gene>
    <name evidence="8" type="primary">add</name>
    <name evidence="8" type="ORF">LKD48_04775</name>
</gene>
<keyword evidence="9" id="KW-1185">Reference proteome</keyword>
<evidence type="ECO:0000259" key="7">
    <source>
        <dbReference type="Pfam" id="PF00962"/>
    </source>
</evidence>
<dbReference type="NCBIfam" id="TIGR01430">
    <property type="entry name" value="aden_deam"/>
    <property type="match status" value="1"/>
</dbReference>
<comment type="caution">
    <text evidence="8">The sequence shown here is derived from an EMBL/GenBank/DDBJ whole genome shotgun (WGS) entry which is preliminary data.</text>
</comment>